<feature type="region of interest" description="Disordered" evidence="2">
    <location>
        <begin position="1396"/>
        <end position="1425"/>
    </location>
</feature>
<protein>
    <submittedName>
        <fullName evidence="3">Uncharacterized protein (TIGR02680 family)</fullName>
    </submittedName>
</protein>
<dbReference type="InterPro" id="IPR013496">
    <property type="entry name" value="CHP02680"/>
</dbReference>
<feature type="coiled-coil region" evidence="1">
    <location>
        <begin position="788"/>
        <end position="815"/>
    </location>
</feature>
<gene>
    <name evidence="3" type="ORF">HNR10_000936</name>
</gene>
<feature type="coiled-coil region" evidence="1">
    <location>
        <begin position="925"/>
        <end position="987"/>
    </location>
</feature>
<feature type="compositionally biased region" description="Basic and acidic residues" evidence="2">
    <location>
        <begin position="370"/>
        <end position="405"/>
    </location>
</feature>
<dbReference type="Proteomes" id="UP000572051">
    <property type="component" value="Unassembled WGS sequence"/>
</dbReference>
<dbReference type="SUPFAM" id="SSF52540">
    <property type="entry name" value="P-loop containing nucleoside triphosphate hydrolases"/>
    <property type="match status" value="1"/>
</dbReference>
<evidence type="ECO:0000256" key="2">
    <source>
        <dbReference type="SAM" id="MobiDB-lite"/>
    </source>
</evidence>
<keyword evidence="4" id="KW-1185">Reference proteome</keyword>
<proteinExistence type="predicted"/>
<evidence type="ECO:0000256" key="1">
    <source>
        <dbReference type="SAM" id="Coils"/>
    </source>
</evidence>
<dbReference type="RefSeq" id="WP_179821079.1">
    <property type="nucleotide sequence ID" value="NZ_JACCFS010000001.1"/>
</dbReference>
<evidence type="ECO:0000313" key="3">
    <source>
        <dbReference type="EMBL" id="NYJ33055.1"/>
    </source>
</evidence>
<feature type="region of interest" description="Disordered" evidence="2">
    <location>
        <begin position="625"/>
        <end position="644"/>
    </location>
</feature>
<reference evidence="3 4" key="1">
    <citation type="submission" date="2020-07" db="EMBL/GenBank/DDBJ databases">
        <title>Sequencing the genomes of 1000 actinobacteria strains.</title>
        <authorList>
            <person name="Klenk H.-P."/>
        </authorList>
    </citation>
    <scope>NUCLEOTIDE SEQUENCE [LARGE SCALE GENOMIC DNA]</scope>
    <source>
        <strain evidence="3 4">DSM 44442</strain>
    </source>
</reference>
<dbReference type="GO" id="GO:0032982">
    <property type="term" value="C:myosin filament"/>
    <property type="evidence" value="ECO:0007669"/>
    <property type="project" value="TreeGrafter"/>
</dbReference>
<dbReference type="GO" id="GO:0005737">
    <property type="term" value="C:cytoplasm"/>
    <property type="evidence" value="ECO:0007669"/>
    <property type="project" value="TreeGrafter"/>
</dbReference>
<feature type="compositionally biased region" description="Low complexity" evidence="2">
    <location>
        <begin position="422"/>
        <end position="435"/>
    </location>
</feature>
<dbReference type="GO" id="GO:0051015">
    <property type="term" value="F:actin filament binding"/>
    <property type="evidence" value="ECO:0007669"/>
    <property type="project" value="TreeGrafter"/>
</dbReference>
<dbReference type="NCBIfam" id="TIGR02680">
    <property type="entry name" value="TIGR02680 family protein"/>
    <property type="match status" value="1"/>
</dbReference>
<dbReference type="GO" id="GO:0000146">
    <property type="term" value="F:microfilament motor activity"/>
    <property type="evidence" value="ECO:0007669"/>
    <property type="project" value="TreeGrafter"/>
</dbReference>
<feature type="region of interest" description="Disordered" evidence="2">
    <location>
        <begin position="331"/>
        <end position="478"/>
    </location>
</feature>
<dbReference type="PANTHER" id="PTHR45615">
    <property type="entry name" value="MYOSIN HEAVY CHAIN, NON-MUSCLE"/>
    <property type="match status" value="1"/>
</dbReference>
<dbReference type="Pfam" id="PF13558">
    <property type="entry name" value="SbcC_Walker_B"/>
    <property type="match status" value="1"/>
</dbReference>
<feature type="coiled-coil region" evidence="1">
    <location>
        <begin position="500"/>
        <end position="534"/>
    </location>
</feature>
<dbReference type="InterPro" id="IPR027417">
    <property type="entry name" value="P-loop_NTPase"/>
</dbReference>
<name>A0A7Z0EKR2_9ACTN</name>
<organism evidence="3 4">
    <name type="scientific">Nocardiopsis aegyptia</name>
    <dbReference type="NCBI Taxonomy" id="220378"/>
    <lineage>
        <taxon>Bacteria</taxon>
        <taxon>Bacillati</taxon>
        <taxon>Actinomycetota</taxon>
        <taxon>Actinomycetes</taxon>
        <taxon>Streptosporangiales</taxon>
        <taxon>Nocardiopsidaceae</taxon>
        <taxon>Nocardiopsis</taxon>
    </lineage>
</organism>
<keyword evidence="1" id="KW-0175">Coiled coil</keyword>
<feature type="compositionally biased region" description="Basic and acidic residues" evidence="2">
    <location>
        <begin position="335"/>
        <end position="363"/>
    </location>
</feature>
<feature type="compositionally biased region" description="Low complexity" evidence="2">
    <location>
        <begin position="1396"/>
        <end position="1409"/>
    </location>
</feature>
<dbReference type="PANTHER" id="PTHR45615:SF40">
    <property type="entry name" value="MYOSIN HEAVY CHAIN, NON-MUSCLE"/>
    <property type="match status" value="1"/>
</dbReference>
<accession>A0A7Z0EKR2</accession>
<evidence type="ECO:0000313" key="4">
    <source>
        <dbReference type="Proteomes" id="UP000572051"/>
    </source>
</evidence>
<comment type="caution">
    <text evidence="3">The sequence shown here is derived from an EMBL/GenBank/DDBJ whole genome shotgun (WGS) entry which is preliminary data.</text>
</comment>
<dbReference type="GO" id="GO:0016460">
    <property type="term" value="C:myosin II complex"/>
    <property type="evidence" value="ECO:0007669"/>
    <property type="project" value="TreeGrafter"/>
</dbReference>
<sequence length="1425" mass="154318">MTAPLPGPARERWQPLRVGVIDLFYYEDEQFWFRDGRLLLRGNNGTGKSKVLALTLPFLLDGDLSAHRVEPDGDPKKRMEWNLLLGGEYPHGERLGYAWIEFGRRTAEGSTEFRTLGCGLKAVSGRGIARHWYFTTTRRIGPRDGQLSLLDATRTALSRDRLADAVQGHGTVYDRARDYRRAVDEALFGLGEQRYGALVDLLVQLRQPQLSKRPSESALSRALTESLPPVDQAVVADVAEAYRELEDDETELNAMAEAERAASGFLVHYRDYARAAARRAARPPRLEHSRYERLTTARNEAEAARVEAEDELARVDTRAADLAERVARLQGQDQSLRRSPEMDSARDLDSARVEALRSAERAEQAAADAARSRQDAARTEHRRAQAEQRLDTATEDLRTARDRAARAARSAGVEVDHRDGVDAALDPGPDAALGAVPDTGLDRGATRGDATGSSGRTSSTSTGGPAGAPGHVARAEQSAEELVVRRTRALDHTAALLTAAEKARADHSSALQRLADTEGELTEAADRGAEAEQRLAETAETHVLAVRDHLDGCVQLRPEGLAGTLDLVAAWAATLDGPDPARTHCQEAAQTVEAVLAAEEAALGQDRAGLLRDRERLEVERDTLALGGPSAPPAPHTRTAAREPGRAGAPLWKLVDFAEHLDPARRALVEAALEASGLLDAWVNPDGTLNDPGTHDVYAAPGDPVRGPHLGTLLHPAIDTDDPGARAVGHDTVLALLHGIGVGPASQATTWIDTDGSFRNGALHGSWAKDGARYLGEGAREQARRERLAQIAGELQEIADRVQAVELELETLAGRRGALRAELAALPDDTALRAAHAAVADGVRSMVALRRRRDERADRVERTRRIRQDAETELADNAAELGTSTDPNTLAALRDALSAYRVALAGLWPAARVRSDAQRLLADEHAEAERTRAVAADMAERAEQARLEAGEAEQRHTTLRQTVGAAVAELNRLLEQVAADLKGSRAEEKRLASARTDALDRRGRAAGRVETLDADITEAVESRAEAVEGLRAFVATGLLEVALPDLAVLDADQSWAADPAVRLARAVERELGGTDDAEHMWERLQKSLSQQFKNLQDALSRHGHGAASWPVAGVIIVRVTFQGREQPVPELADALAAEVAARRELLSAREREVLENHLLTEVAGTLQELIDTAERQVLRMNGELKDRPTSTGMLLRLSWRLRKDAPEGVGTARDRLLRQSADAWSPGDRAAVGDFLQRLIEQERAKDPTGSWFDRLTRALDYRSWHRFVVERHQHGQWNSATGPASGGERVLSASVPLFAAASSYYATAANPHAPRLITLDEAFAGVDDDSRAKCLGLLRAFDLDVAMTSEREWGCYPQVPGLAIAQLSRVDGVPAVLVTRWEWDGHERTLAADPESVAAGAAESAAEVTDGGTGPGAAQEGLWS</sequence>
<dbReference type="EMBL" id="JACCFS010000001">
    <property type="protein sequence ID" value="NYJ33055.1"/>
    <property type="molecule type" value="Genomic_DNA"/>
</dbReference>
<feature type="compositionally biased region" description="Low complexity" evidence="2">
    <location>
        <begin position="447"/>
        <end position="463"/>
    </location>
</feature>